<feature type="chain" id="PRO_5044279157" description="glucose-6-phosphate 1-epimerase" evidence="7">
    <location>
        <begin position="25"/>
        <end position="308"/>
    </location>
</feature>
<dbReference type="InterPro" id="IPR008183">
    <property type="entry name" value="Aldose_1/G6P_1-epimerase"/>
</dbReference>
<dbReference type="GO" id="GO:0047938">
    <property type="term" value="F:glucose-6-phosphate 1-epimerase activity"/>
    <property type="evidence" value="ECO:0007669"/>
    <property type="project" value="UniProtKB-UniRule"/>
</dbReference>
<dbReference type="PIRSF" id="PIRSF016020">
    <property type="entry name" value="PHexose_mutarotase"/>
    <property type="match status" value="1"/>
</dbReference>
<evidence type="ECO:0000256" key="4">
    <source>
        <dbReference type="ARBA" id="ARBA00023235"/>
    </source>
</evidence>
<dbReference type="CDD" id="cd09020">
    <property type="entry name" value="D-hex-6-P-epi_like"/>
    <property type="match status" value="1"/>
</dbReference>
<reference evidence="8 9" key="1">
    <citation type="journal article" date="2024" name="Science">
        <title>Giant polyketide synthase enzymes in the biosynthesis of giant marine polyether toxins.</title>
        <authorList>
            <person name="Fallon T.R."/>
            <person name="Shende V.V."/>
            <person name="Wierzbicki I.H."/>
            <person name="Pendleton A.L."/>
            <person name="Watervoot N.F."/>
            <person name="Auber R.P."/>
            <person name="Gonzalez D.J."/>
            <person name="Wisecaver J.H."/>
            <person name="Moore B.S."/>
        </authorList>
    </citation>
    <scope>NUCLEOTIDE SEQUENCE [LARGE SCALE GENOMIC DNA]</scope>
    <source>
        <strain evidence="8 9">12B1</strain>
    </source>
</reference>
<sequence>MPSRSSLRAMLSALCVSLIPSAEAFAIGMRAYAAARTTTPATPIMADLNTITLTNSAGDSSCVYTFGACVTSYIKGGTDVLMVRPDAKMDGSKPISGGIPHCFPQFGPGAMQQHGFARNLEWEVMEQADDAVVLRLCESEYTLAMWPYKFEAKYAVTLKEDRLATELTVTNTDSKPFDFTAALHSYWSISAVSNIAIKAPAFAGASFMDKTAVPPVKKKAEGSEITISGPVDSVYAGVTGDVQLVDSARARPLTISSPVGWSDTVIWNPYGDENMGYNSFVCVESAQASTPVVLGPGEYWTGAMDVIP</sequence>
<dbReference type="Gene3D" id="2.70.98.10">
    <property type="match status" value="1"/>
</dbReference>
<evidence type="ECO:0000256" key="7">
    <source>
        <dbReference type="SAM" id="SignalP"/>
    </source>
</evidence>
<dbReference type="PANTHER" id="PTHR11122:SF39">
    <property type="entry name" value="GLUCOSE-6-PHOSPHATE 1-EPIMERASE"/>
    <property type="match status" value="1"/>
</dbReference>
<gene>
    <name evidence="8" type="ORF">AB1Y20_009316</name>
</gene>
<dbReference type="EMBL" id="JBGBPQ010000002">
    <property type="protein sequence ID" value="KAL1527945.1"/>
    <property type="molecule type" value="Genomic_DNA"/>
</dbReference>
<accession>A0AB34K1R4</accession>
<dbReference type="AlphaFoldDB" id="A0AB34K1R4"/>
<evidence type="ECO:0000313" key="9">
    <source>
        <dbReference type="Proteomes" id="UP001515480"/>
    </source>
</evidence>
<dbReference type="InterPro" id="IPR011013">
    <property type="entry name" value="Gal_mutarotase_sf_dom"/>
</dbReference>
<dbReference type="InterPro" id="IPR014718">
    <property type="entry name" value="GH-type_carb-bd"/>
</dbReference>
<keyword evidence="7" id="KW-0732">Signal</keyword>
<comment type="similarity">
    <text evidence="2 5">Belongs to the glucose-6-phosphate 1-epimerase family.</text>
</comment>
<dbReference type="Proteomes" id="UP001515480">
    <property type="component" value="Unassembled WGS sequence"/>
</dbReference>
<organism evidence="8 9">
    <name type="scientific">Prymnesium parvum</name>
    <name type="common">Toxic golden alga</name>
    <dbReference type="NCBI Taxonomy" id="97485"/>
    <lineage>
        <taxon>Eukaryota</taxon>
        <taxon>Haptista</taxon>
        <taxon>Haptophyta</taxon>
        <taxon>Prymnesiophyceae</taxon>
        <taxon>Prymnesiales</taxon>
        <taxon>Prymnesiaceae</taxon>
        <taxon>Prymnesium</taxon>
    </lineage>
</organism>
<dbReference type="Pfam" id="PF01263">
    <property type="entry name" value="Aldose_epim"/>
    <property type="match status" value="1"/>
</dbReference>
<feature type="signal peptide" evidence="7">
    <location>
        <begin position="1"/>
        <end position="24"/>
    </location>
</feature>
<name>A0AB34K1R4_PRYPA</name>
<dbReference type="GO" id="GO:0030246">
    <property type="term" value="F:carbohydrate binding"/>
    <property type="evidence" value="ECO:0007669"/>
    <property type="project" value="UniProtKB-UniRule"/>
</dbReference>
<evidence type="ECO:0000256" key="1">
    <source>
        <dbReference type="ARBA" id="ARBA00001096"/>
    </source>
</evidence>
<keyword evidence="4 5" id="KW-0413">Isomerase</keyword>
<dbReference type="PANTHER" id="PTHR11122">
    <property type="entry name" value="APOSPORY-ASSOCIATED PROTEIN C-RELATED"/>
    <property type="match status" value="1"/>
</dbReference>
<dbReference type="GO" id="GO:0005737">
    <property type="term" value="C:cytoplasm"/>
    <property type="evidence" value="ECO:0007669"/>
    <property type="project" value="TreeGrafter"/>
</dbReference>
<evidence type="ECO:0000256" key="2">
    <source>
        <dbReference type="ARBA" id="ARBA00005866"/>
    </source>
</evidence>
<feature type="active site" evidence="6">
    <location>
        <position position="184"/>
    </location>
</feature>
<dbReference type="InterPro" id="IPR025532">
    <property type="entry name" value="G6P_1-epimerase"/>
</dbReference>
<feature type="active site" evidence="6">
    <location>
        <position position="284"/>
    </location>
</feature>
<proteinExistence type="inferred from homology"/>
<dbReference type="GO" id="GO:0005975">
    <property type="term" value="P:carbohydrate metabolic process"/>
    <property type="evidence" value="ECO:0007669"/>
    <property type="project" value="InterPro"/>
</dbReference>
<evidence type="ECO:0000256" key="5">
    <source>
        <dbReference type="PIRNR" id="PIRNR016020"/>
    </source>
</evidence>
<evidence type="ECO:0000256" key="3">
    <source>
        <dbReference type="ARBA" id="ARBA00012083"/>
    </source>
</evidence>
<protein>
    <recommendedName>
        <fullName evidence="3 5">glucose-6-phosphate 1-epimerase</fullName>
        <ecNumber evidence="3 5">5.1.3.15</ecNumber>
    </recommendedName>
</protein>
<evidence type="ECO:0000256" key="6">
    <source>
        <dbReference type="PIRSR" id="PIRSR016020-1"/>
    </source>
</evidence>
<evidence type="ECO:0000313" key="8">
    <source>
        <dbReference type="EMBL" id="KAL1527945.1"/>
    </source>
</evidence>
<keyword evidence="9" id="KW-1185">Reference proteome</keyword>
<dbReference type="EC" id="5.1.3.15" evidence="3 5"/>
<comment type="catalytic activity">
    <reaction evidence="1">
        <text>alpha-D-glucose 6-phosphate = beta-D-glucose 6-phosphate</text>
        <dbReference type="Rhea" id="RHEA:16249"/>
        <dbReference type="ChEBI" id="CHEBI:58225"/>
        <dbReference type="ChEBI" id="CHEBI:58247"/>
        <dbReference type="EC" id="5.1.3.15"/>
    </reaction>
</comment>
<comment type="caution">
    <text evidence="8">The sequence shown here is derived from an EMBL/GenBank/DDBJ whole genome shotgun (WGS) entry which is preliminary data.</text>
</comment>
<dbReference type="SUPFAM" id="SSF74650">
    <property type="entry name" value="Galactose mutarotase-like"/>
    <property type="match status" value="1"/>
</dbReference>